<gene>
    <name evidence="2" type="ORF">TrST_g4745</name>
</gene>
<feature type="region of interest" description="Disordered" evidence="1">
    <location>
        <begin position="18"/>
        <end position="74"/>
    </location>
</feature>
<evidence type="ECO:0000256" key="1">
    <source>
        <dbReference type="SAM" id="MobiDB-lite"/>
    </source>
</evidence>
<proteinExistence type="predicted"/>
<dbReference type="EMBL" id="BRXY01000273">
    <property type="protein sequence ID" value="GMH82803.1"/>
    <property type="molecule type" value="Genomic_DNA"/>
</dbReference>
<dbReference type="Proteomes" id="UP001165085">
    <property type="component" value="Unassembled WGS sequence"/>
</dbReference>
<accession>A0A9W7EKV5</accession>
<name>A0A9W7EKV5_9STRA</name>
<reference evidence="3" key="1">
    <citation type="journal article" date="2023" name="Commun. Biol.">
        <title>Genome analysis of Parmales, the sister group of diatoms, reveals the evolutionary specialization of diatoms from phago-mixotrophs to photoautotrophs.</title>
        <authorList>
            <person name="Ban H."/>
            <person name="Sato S."/>
            <person name="Yoshikawa S."/>
            <person name="Yamada K."/>
            <person name="Nakamura Y."/>
            <person name="Ichinomiya M."/>
            <person name="Sato N."/>
            <person name="Blanc-Mathieu R."/>
            <person name="Endo H."/>
            <person name="Kuwata A."/>
            <person name="Ogata H."/>
        </authorList>
    </citation>
    <scope>NUCLEOTIDE SEQUENCE [LARGE SCALE GENOMIC DNA]</scope>
    <source>
        <strain evidence="3">NIES 3701</strain>
    </source>
</reference>
<protein>
    <submittedName>
        <fullName evidence="2">Uncharacterized protein</fullName>
    </submittedName>
</protein>
<sequence>MQGATNISDVELAMNPVVANAGAESSSQLREEADRGGNRPMLRPDSSAWSVQSGTETNAEKIKRDIKSKGGLVP</sequence>
<keyword evidence="3" id="KW-1185">Reference proteome</keyword>
<evidence type="ECO:0000313" key="2">
    <source>
        <dbReference type="EMBL" id="GMH82803.1"/>
    </source>
</evidence>
<dbReference type="AlphaFoldDB" id="A0A9W7EKV5"/>
<organism evidence="2 3">
    <name type="scientific">Triparma strigata</name>
    <dbReference type="NCBI Taxonomy" id="1606541"/>
    <lineage>
        <taxon>Eukaryota</taxon>
        <taxon>Sar</taxon>
        <taxon>Stramenopiles</taxon>
        <taxon>Ochrophyta</taxon>
        <taxon>Bolidophyceae</taxon>
        <taxon>Parmales</taxon>
        <taxon>Triparmaceae</taxon>
        <taxon>Triparma</taxon>
    </lineage>
</organism>
<evidence type="ECO:0000313" key="3">
    <source>
        <dbReference type="Proteomes" id="UP001165085"/>
    </source>
</evidence>
<comment type="caution">
    <text evidence="2">The sequence shown here is derived from an EMBL/GenBank/DDBJ whole genome shotgun (WGS) entry which is preliminary data.</text>
</comment>
<feature type="compositionally biased region" description="Basic and acidic residues" evidence="1">
    <location>
        <begin position="58"/>
        <end position="68"/>
    </location>
</feature>
<feature type="compositionally biased region" description="Polar residues" evidence="1">
    <location>
        <begin position="47"/>
        <end position="57"/>
    </location>
</feature>